<proteinExistence type="predicted"/>
<dbReference type="EMBL" id="JANPWB010000005">
    <property type="protein sequence ID" value="KAJ1186296.1"/>
    <property type="molecule type" value="Genomic_DNA"/>
</dbReference>
<dbReference type="AlphaFoldDB" id="A0AAV7UDA9"/>
<name>A0AAV7UDA9_PLEWA</name>
<accession>A0AAV7UDA9</accession>
<evidence type="ECO:0000313" key="2">
    <source>
        <dbReference type="Proteomes" id="UP001066276"/>
    </source>
</evidence>
<organism evidence="1 2">
    <name type="scientific">Pleurodeles waltl</name>
    <name type="common">Iberian ribbed newt</name>
    <dbReference type="NCBI Taxonomy" id="8319"/>
    <lineage>
        <taxon>Eukaryota</taxon>
        <taxon>Metazoa</taxon>
        <taxon>Chordata</taxon>
        <taxon>Craniata</taxon>
        <taxon>Vertebrata</taxon>
        <taxon>Euteleostomi</taxon>
        <taxon>Amphibia</taxon>
        <taxon>Batrachia</taxon>
        <taxon>Caudata</taxon>
        <taxon>Salamandroidea</taxon>
        <taxon>Salamandridae</taxon>
        <taxon>Pleurodelinae</taxon>
        <taxon>Pleurodeles</taxon>
    </lineage>
</organism>
<gene>
    <name evidence="1" type="ORF">NDU88_003079</name>
</gene>
<sequence>MRSTAIAWLGAHGVSSLEEELQPGISDLRISCLQCLEIHMLYPLPGDRIACYGASCRETENSTAPPDPKMVDAARLLDTEPCEA</sequence>
<keyword evidence="2" id="KW-1185">Reference proteome</keyword>
<evidence type="ECO:0000313" key="1">
    <source>
        <dbReference type="EMBL" id="KAJ1186296.1"/>
    </source>
</evidence>
<protein>
    <submittedName>
        <fullName evidence="1">Uncharacterized protein</fullName>
    </submittedName>
</protein>
<dbReference type="Proteomes" id="UP001066276">
    <property type="component" value="Chromosome 3_1"/>
</dbReference>
<comment type="caution">
    <text evidence="1">The sequence shown here is derived from an EMBL/GenBank/DDBJ whole genome shotgun (WGS) entry which is preliminary data.</text>
</comment>
<reference evidence="1" key="1">
    <citation type="journal article" date="2022" name="bioRxiv">
        <title>Sequencing and chromosome-scale assembly of the giantPleurodeles waltlgenome.</title>
        <authorList>
            <person name="Brown T."/>
            <person name="Elewa A."/>
            <person name="Iarovenko S."/>
            <person name="Subramanian E."/>
            <person name="Araus A.J."/>
            <person name="Petzold A."/>
            <person name="Susuki M."/>
            <person name="Suzuki K.-i.T."/>
            <person name="Hayashi T."/>
            <person name="Toyoda A."/>
            <person name="Oliveira C."/>
            <person name="Osipova E."/>
            <person name="Leigh N.D."/>
            <person name="Simon A."/>
            <person name="Yun M.H."/>
        </authorList>
    </citation>
    <scope>NUCLEOTIDE SEQUENCE</scope>
    <source>
        <strain evidence="1">20211129_DDA</strain>
        <tissue evidence="1">Liver</tissue>
    </source>
</reference>